<reference evidence="3 4" key="1">
    <citation type="submission" date="2020-06" db="EMBL/GenBank/DDBJ databases">
        <title>Altererythrobacter lutimaris sp. nov., a marine bacterium isolated from a tidal flat.</title>
        <authorList>
            <person name="Kim D."/>
            <person name="Yoo Y."/>
            <person name="Kim J.-J."/>
        </authorList>
    </citation>
    <scope>NUCLEOTIDE SEQUENCE [LARGE SCALE GENOMIC DNA]</scope>
    <source>
        <strain evidence="3 4">JGD-16</strain>
    </source>
</reference>
<sequence>MTSTTTSLAHASSITGEWRNFGGFIRHPSLPNKATGFSVEALVAVLRLYALDLALMGALIGALLIAMAMGFEMPANSLNDLELTLYWVAIIVLGAPLLEEIAFRSWLSGRPGHILSGLLAAGAVLTIPFMRDAGSNGIIMGAAGLFALVGLIGAINHAGRNRGPFGWFNWAFPGIFWVITLGFGAVHLSNYEEGTGLTMLPLVLPQVIAGALFGFARVRYGLWAAILLHALHNATFLGVFAIGKSVG</sequence>
<name>A0A850HBV8_9SPHN</name>
<keyword evidence="3" id="KW-0482">Metalloprotease</keyword>
<keyword evidence="1" id="KW-0472">Membrane</keyword>
<protein>
    <submittedName>
        <fullName evidence="3">CPBP family intramembrane metalloprotease</fullName>
    </submittedName>
</protein>
<evidence type="ECO:0000256" key="1">
    <source>
        <dbReference type="SAM" id="Phobius"/>
    </source>
</evidence>
<proteinExistence type="predicted"/>
<dbReference type="Pfam" id="PF02517">
    <property type="entry name" value="Rce1-like"/>
    <property type="match status" value="1"/>
</dbReference>
<keyword evidence="1" id="KW-0812">Transmembrane</keyword>
<feature type="transmembrane region" description="Helical" evidence="1">
    <location>
        <begin position="48"/>
        <end position="71"/>
    </location>
</feature>
<dbReference type="GO" id="GO:0008237">
    <property type="term" value="F:metallopeptidase activity"/>
    <property type="evidence" value="ECO:0007669"/>
    <property type="project" value="UniProtKB-KW"/>
</dbReference>
<gene>
    <name evidence="3" type="ORF">HUO12_08990</name>
</gene>
<evidence type="ECO:0000313" key="3">
    <source>
        <dbReference type="EMBL" id="NVE95030.1"/>
    </source>
</evidence>
<dbReference type="AlphaFoldDB" id="A0A850HBV8"/>
<keyword evidence="3" id="KW-0645">Protease</keyword>
<dbReference type="GO" id="GO:0006508">
    <property type="term" value="P:proteolysis"/>
    <property type="evidence" value="ECO:0007669"/>
    <property type="project" value="UniProtKB-KW"/>
</dbReference>
<dbReference type="InterPro" id="IPR003675">
    <property type="entry name" value="Rce1/LyrA-like_dom"/>
</dbReference>
<evidence type="ECO:0000259" key="2">
    <source>
        <dbReference type="Pfam" id="PF02517"/>
    </source>
</evidence>
<organism evidence="3 4">
    <name type="scientific">Altererythrobacter lutimaris</name>
    <dbReference type="NCBI Taxonomy" id="2743979"/>
    <lineage>
        <taxon>Bacteria</taxon>
        <taxon>Pseudomonadati</taxon>
        <taxon>Pseudomonadota</taxon>
        <taxon>Alphaproteobacteria</taxon>
        <taxon>Sphingomonadales</taxon>
        <taxon>Erythrobacteraceae</taxon>
        <taxon>Altererythrobacter</taxon>
    </lineage>
</organism>
<feature type="domain" description="CAAX prenyl protease 2/Lysostaphin resistance protein A-like" evidence="2">
    <location>
        <begin position="84"/>
        <end position="234"/>
    </location>
</feature>
<feature type="transmembrane region" description="Helical" evidence="1">
    <location>
        <begin position="114"/>
        <end position="131"/>
    </location>
</feature>
<dbReference type="EMBL" id="JABWTA010000001">
    <property type="protein sequence ID" value="NVE95030.1"/>
    <property type="molecule type" value="Genomic_DNA"/>
</dbReference>
<feature type="transmembrane region" description="Helical" evidence="1">
    <location>
        <begin position="137"/>
        <end position="155"/>
    </location>
</feature>
<comment type="caution">
    <text evidence="3">The sequence shown here is derived from an EMBL/GenBank/DDBJ whole genome shotgun (WGS) entry which is preliminary data.</text>
</comment>
<dbReference type="Proteomes" id="UP000546031">
    <property type="component" value="Unassembled WGS sequence"/>
</dbReference>
<dbReference type="GO" id="GO:0080120">
    <property type="term" value="P:CAAX-box protein maturation"/>
    <property type="evidence" value="ECO:0007669"/>
    <property type="project" value="UniProtKB-ARBA"/>
</dbReference>
<keyword evidence="1" id="KW-1133">Transmembrane helix</keyword>
<feature type="transmembrane region" description="Helical" evidence="1">
    <location>
        <begin position="194"/>
        <end position="215"/>
    </location>
</feature>
<accession>A0A850HBV8</accession>
<evidence type="ECO:0000313" key="4">
    <source>
        <dbReference type="Proteomes" id="UP000546031"/>
    </source>
</evidence>
<dbReference type="GO" id="GO:0004175">
    <property type="term" value="F:endopeptidase activity"/>
    <property type="evidence" value="ECO:0007669"/>
    <property type="project" value="UniProtKB-ARBA"/>
</dbReference>
<dbReference type="RefSeq" id="WP_176273236.1">
    <property type="nucleotide sequence ID" value="NZ_JABWTA010000001.1"/>
</dbReference>
<keyword evidence="3" id="KW-0378">Hydrolase</keyword>
<feature type="transmembrane region" description="Helical" evidence="1">
    <location>
        <begin position="167"/>
        <end position="188"/>
    </location>
</feature>
<feature type="transmembrane region" description="Helical" evidence="1">
    <location>
        <begin position="83"/>
        <end position="102"/>
    </location>
</feature>
<feature type="transmembrane region" description="Helical" evidence="1">
    <location>
        <begin position="222"/>
        <end position="242"/>
    </location>
</feature>
<keyword evidence="4" id="KW-1185">Reference proteome</keyword>